<dbReference type="SUPFAM" id="SSF52540">
    <property type="entry name" value="P-loop containing nucleoside triphosphate hydrolases"/>
    <property type="match status" value="1"/>
</dbReference>
<dbReference type="Pfam" id="PF13401">
    <property type="entry name" value="AAA_22"/>
    <property type="match status" value="1"/>
</dbReference>
<dbReference type="Gene3D" id="3.40.50.300">
    <property type="entry name" value="P-loop containing nucleotide triphosphate hydrolases"/>
    <property type="match status" value="1"/>
</dbReference>
<evidence type="ECO:0000259" key="3">
    <source>
        <dbReference type="PROSITE" id="PS50168"/>
    </source>
</evidence>
<dbReference type="PROSITE" id="PS50168">
    <property type="entry name" value="DED"/>
    <property type="match status" value="1"/>
</dbReference>
<gene>
    <name evidence="5" type="primary">LOC116308654</name>
</gene>
<keyword evidence="4" id="KW-1185">Reference proteome</keyword>
<proteinExistence type="predicted"/>
<keyword evidence="2" id="KW-0812">Transmembrane</keyword>
<dbReference type="Gene3D" id="1.10.533.10">
    <property type="entry name" value="Death Domain, Fas"/>
    <property type="match status" value="1"/>
</dbReference>
<dbReference type="InParanoid" id="A0A6P8J5L1"/>
<protein>
    <submittedName>
        <fullName evidence="5">Uncharacterized protein LOC116308654</fullName>
    </submittedName>
</protein>
<keyword evidence="2" id="KW-1133">Transmembrane helix</keyword>
<dbReference type="SMART" id="SM00031">
    <property type="entry name" value="DED"/>
    <property type="match status" value="1"/>
</dbReference>
<accession>A0A6P8J5L1</accession>
<dbReference type="SUPFAM" id="SSF48452">
    <property type="entry name" value="TPR-like"/>
    <property type="match status" value="1"/>
</dbReference>
<name>A0A6P8J5L1_ACTTE</name>
<dbReference type="RefSeq" id="XP_031574987.1">
    <property type="nucleotide sequence ID" value="XM_031719127.1"/>
</dbReference>
<dbReference type="GeneID" id="116308654"/>
<dbReference type="AlphaFoldDB" id="A0A6P8J5L1"/>
<evidence type="ECO:0000256" key="1">
    <source>
        <dbReference type="PROSITE-ProRule" id="PRU00339"/>
    </source>
</evidence>
<dbReference type="Pfam" id="PF01335">
    <property type="entry name" value="DED"/>
    <property type="match status" value="1"/>
</dbReference>
<dbReference type="InterPro" id="IPR019734">
    <property type="entry name" value="TPR_rpt"/>
</dbReference>
<feature type="domain" description="DED" evidence="3">
    <location>
        <begin position="9"/>
        <end position="85"/>
    </location>
</feature>
<dbReference type="InterPro" id="IPR011990">
    <property type="entry name" value="TPR-like_helical_dom_sf"/>
</dbReference>
<dbReference type="InterPro" id="IPR027417">
    <property type="entry name" value="P-loop_NTPase"/>
</dbReference>
<dbReference type="GO" id="GO:0042981">
    <property type="term" value="P:regulation of apoptotic process"/>
    <property type="evidence" value="ECO:0007669"/>
    <property type="project" value="InterPro"/>
</dbReference>
<dbReference type="SUPFAM" id="SSF47986">
    <property type="entry name" value="DEATH domain"/>
    <property type="match status" value="1"/>
</dbReference>
<dbReference type="PROSITE" id="PS50005">
    <property type="entry name" value="TPR"/>
    <property type="match status" value="1"/>
</dbReference>
<dbReference type="CDD" id="cd00045">
    <property type="entry name" value="DED"/>
    <property type="match status" value="1"/>
</dbReference>
<dbReference type="OrthoDB" id="5970735at2759"/>
<dbReference type="PANTHER" id="PTHR47691">
    <property type="entry name" value="REGULATOR-RELATED"/>
    <property type="match status" value="1"/>
</dbReference>
<dbReference type="InterPro" id="IPR001875">
    <property type="entry name" value="DED_dom"/>
</dbReference>
<feature type="transmembrane region" description="Helical" evidence="2">
    <location>
        <begin position="812"/>
        <end position="837"/>
    </location>
</feature>
<evidence type="ECO:0000313" key="5">
    <source>
        <dbReference type="RefSeq" id="XP_031574987.1"/>
    </source>
</evidence>
<dbReference type="Proteomes" id="UP000515163">
    <property type="component" value="Unplaced"/>
</dbReference>
<reference evidence="5" key="1">
    <citation type="submission" date="2025-08" db="UniProtKB">
        <authorList>
            <consortium name="RefSeq"/>
        </authorList>
    </citation>
    <scope>IDENTIFICATION</scope>
    <source>
        <tissue evidence="5">Tentacle</tissue>
    </source>
</reference>
<evidence type="ECO:0000256" key="2">
    <source>
        <dbReference type="SAM" id="Phobius"/>
    </source>
</evidence>
<dbReference type="GO" id="GO:0043531">
    <property type="term" value="F:ADP binding"/>
    <property type="evidence" value="ECO:0007669"/>
    <property type="project" value="InterPro"/>
</dbReference>
<dbReference type="Gene3D" id="1.25.40.10">
    <property type="entry name" value="Tetratricopeptide repeat domain"/>
    <property type="match status" value="1"/>
</dbReference>
<evidence type="ECO:0000313" key="4">
    <source>
        <dbReference type="Proteomes" id="UP000515163"/>
    </source>
</evidence>
<keyword evidence="1" id="KW-0802">TPR repeat</keyword>
<dbReference type="InterPro" id="IPR011029">
    <property type="entry name" value="DEATH-like_dom_sf"/>
</dbReference>
<dbReference type="SMART" id="SM00028">
    <property type="entry name" value="TPR"/>
    <property type="match status" value="3"/>
</dbReference>
<keyword evidence="2" id="KW-0472">Membrane</keyword>
<organism evidence="4 5">
    <name type="scientific">Actinia tenebrosa</name>
    <name type="common">Australian red waratah sea anemone</name>
    <dbReference type="NCBI Taxonomy" id="6105"/>
    <lineage>
        <taxon>Eukaryota</taxon>
        <taxon>Metazoa</taxon>
        <taxon>Cnidaria</taxon>
        <taxon>Anthozoa</taxon>
        <taxon>Hexacorallia</taxon>
        <taxon>Actiniaria</taxon>
        <taxon>Actiniidae</taxon>
        <taxon>Actinia</taxon>
    </lineage>
</organism>
<dbReference type="InterPro" id="IPR049945">
    <property type="entry name" value="AAA_22"/>
</dbReference>
<feature type="repeat" description="TPR" evidence="1">
    <location>
        <begin position="709"/>
        <end position="742"/>
    </location>
</feature>
<sequence length="838" mass="95092">MPVRTPENRFRALLLDLADHLTPEEFEKLKFLCKDDIPGVNNKTTTRDLFEKLIEAGKLSLENTGYLEKLLTNIHRVDLIKNELQKFIDNNCNETDGVNESPGAQTCGLRVKQTNFIGRNDLVERIAKVYVTGQKPMVAVVAPPGFGKTCVATHVGHAMKDKGFRVIYVSLQKMQSCHLMCCDILRAIDTKIPSSDDVVQLTKSQLKLLEVQTLLILDNAEDIQNSSHSCDFESFIEFLGSHAKKLKIFLGTRKSMYTRYFEHESINLLPLDDEASLKLLLALADGTSLNIHEAKKLAIQCAGVPLLIKIAAGLVKNGYNPIKLANNLQKKPYDVLNLKENEQIKFLTNSIQVFLDSLSREKLVCLVQLSCFPAQFTEDIANEILFKNEVKCSGMLSSLHASALVQLDGKNYSLHPLIQTFCREEQERMKCKKEGEKATEKFSNYYFDELEKLHCQFVSKDGCQKALKQFCCSKMNLLQALENALRCDDKEMKKRCIDAFNASINLLGKILLPSCCLSVYEQLYNEAERIKDKKRMSECLVSRGFRFMCEVNHGEFSQDAFDAFETALSLWKKNLFKRMQSTEAYAHCISKLGLCYTFKGDTEQGKKLINDAIPIRSRLGNKVLLAASYCDKAIAVRFCNKHTQAIEIFETRCLPVYKEHLGDHPWVASLLSYMSKCHQDLGCLEKAIECNKQSLEIREKLLGDHQDTARSYVRRGELFVEQENMKDALKAYRKAASIQETVLGIHEETKTSYQAIEDILHKLNMDEERQKYRKRAETYSTEIKNTRTLNKQISEDIKRRANSLSVFPGLNMITRVAVVVGLVAVIISCVLLCNGVFG</sequence>
<dbReference type="PANTHER" id="PTHR47691:SF3">
    <property type="entry name" value="HTH-TYPE TRANSCRIPTIONAL REGULATOR RV0890C-RELATED"/>
    <property type="match status" value="1"/>
</dbReference>
<dbReference type="KEGG" id="aten:116308654"/>
<dbReference type="Pfam" id="PF13424">
    <property type="entry name" value="TPR_12"/>
    <property type="match status" value="1"/>
</dbReference>